<feature type="repeat" description="PPR" evidence="4">
    <location>
        <begin position="715"/>
        <end position="751"/>
    </location>
</feature>
<dbReference type="Pfam" id="PF13041">
    <property type="entry name" value="PPR_2"/>
    <property type="match status" value="3"/>
</dbReference>
<feature type="repeat" description="PPR" evidence="4">
    <location>
        <begin position="477"/>
        <end position="511"/>
    </location>
</feature>
<evidence type="ECO:0000259" key="5">
    <source>
        <dbReference type="Pfam" id="PF23276"/>
    </source>
</evidence>
<organism evidence="6 7">
    <name type="scientific">Rhynchospora breviuscula</name>
    <dbReference type="NCBI Taxonomy" id="2022672"/>
    <lineage>
        <taxon>Eukaryota</taxon>
        <taxon>Viridiplantae</taxon>
        <taxon>Streptophyta</taxon>
        <taxon>Embryophyta</taxon>
        <taxon>Tracheophyta</taxon>
        <taxon>Spermatophyta</taxon>
        <taxon>Magnoliopsida</taxon>
        <taxon>Liliopsida</taxon>
        <taxon>Poales</taxon>
        <taxon>Cyperaceae</taxon>
        <taxon>Cyperoideae</taxon>
        <taxon>Rhynchosporeae</taxon>
        <taxon>Rhynchospora</taxon>
    </lineage>
</organism>
<feature type="repeat" description="PPR" evidence="4">
    <location>
        <begin position="442"/>
        <end position="476"/>
    </location>
</feature>
<dbReference type="AlphaFoldDB" id="A0A9Q0C6W7"/>
<keyword evidence="2" id="KW-0677">Repeat</keyword>
<evidence type="ECO:0000313" key="7">
    <source>
        <dbReference type="Proteomes" id="UP001151287"/>
    </source>
</evidence>
<dbReference type="Proteomes" id="UP001151287">
    <property type="component" value="Unassembled WGS sequence"/>
</dbReference>
<dbReference type="Pfam" id="PF01535">
    <property type="entry name" value="PPR"/>
    <property type="match status" value="3"/>
</dbReference>
<dbReference type="InterPro" id="IPR011990">
    <property type="entry name" value="TPR-like_helical_dom_sf"/>
</dbReference>
<reference evidence="6" key="1">
    <citation type="journal article" date="2022" name="Cell">
        <title>Repeat-based holocentromeres influence genome architecture and karyotype evolution.</title>
        <authorList>
            <person name="Hofstatter P.G."/>
            <person name="Thangavel G."/>
            <person name="Lux T."/>
            <person name="Neumann P."/>
            <person name="Vondrak T."/>
            <person name="Novak P."/>
            <person name="Zhang M."/>
            <person name="Costa L."/>
            <person name="Castellani M."/>
            <person name="Scott A."/>
            <person name="Toegelov H."/>
            <person name="Fuchs J."/>
            <person name="Mata-Sucre Y."/>
            <person name="Dias Y."/>
            <person name="Vanzela A.L.L."/>
            <person name="Huettel B."/>
            <person name="Almeida C.C.S."/>
            <person name="Simkova H."/>
            <person name="Souza G."/>
            <person name="Pedrosa-Harand A."/>
            <person name="Macas J."/>
            <person name="Mayer K.F.X."/>
            <person name="Houben A."/>
            <person name="Marques A."/>
        </authorList>
    </citation>
    <scope>NUCLEOTIDE SEQUENCE</scope>
    <source>
        <strain evidence="6">RhyBre1mFocal</strain>
    </source>
</reference>
<proteinExistence type="inferred from homology"/>
<evidence type="ECO:0000256" key="4">
    <source>
        <dbReference type="PROSITE-ProRule" id="PRU00708"/>
    </source>
</evidence>
<dbReference type="Pfam" id="PF23276">
    <property type="entry name" value="TPR_24"/>
    <property type="match status" value="1"/>
</dbReference>
<protein>
    <recommendedName>
        <fullName evidence="5">Pentatricopeptide repeat-containing protein-mitochondrial domain-containing protein</fullName>
    </recommendedName>
</protein>
<dbReference type="Gene3D" id="1.25.40.10">
    <property type="entry name" value="Tetratricopeptide repeat domain"/>
    <property type="match status" value="6"/>
</dbReference>
<feature type="domain" description="Pentatricopeptide repeat-containing protein-mitochondrial" evidence="5">
    <location>
        <begin position="353"/>
        <end position="467"/>
    </location>
</feature>
<name>A0A9Q0C6W7_9POAL</name>
<dbReference type="PANTHER" id="PTHR47447">
    <property type="entry name" value="OS03G0856100 PROTEIN"/>
    <property type="match status" value="1"/>
</dbReference>
<dbReference type="PANTHER" id="PTHR47447:SF28">
    <property type="entry name" value="PENTACOTRIPEPTIDE-REPEAT REGION OF PRORP DOMAIN-CONTAINING PROTEIN"/>
    <property type="match status" value="1"/>
</dbReference>
<feature type="repeat" description="PPR" evidence="4">
    <location>
        <begin position="199"/>
        <end position="233"/>
    </location>
</feature>
<feature type="repeat" description="PPR" evidence="4">
    <location>
        <begin position="856"/>
        <end position="890"/>
    </location>
</feature>
<evidence type="ECO:0000256" key="3">
    <source>
        <dbReference type="ARBA" id="ARBA00022946"/>
    </source>
</evidence>
<feature type="repeat" description="PPR" evidence="4">
    <location>
        <begin position="926"/>
        <end position="960"/>
    </location>
</feature>
<evidence type="ECO:0000256" key="1">
    <source>
        <dbReference type="ARBA" id="ARBA00007626"/>
    </source>
</evidence>
<keyword evidence="3" id="KW-0809">Transit peptide</keyword>
<evidence type="ECO:0000313" key="6">
    <source>
        <dbReference type="EMBL" id="KAJ1688390.1"/>
    </source>
</evidence>
<evidence type="ECO:0000256" key="2">
    <source>
        <dbReference type="ARBA" id="ARBA00022737"/>
    </source>
</evidence>
<gene>
    <name evidence="6" type="ORF">LUZ63_019780</name>
</gene>
<feature type="repeat" description="PPR" evidence="4">
    <location>
        <begin position="680"/>
        <end position="714"/>
    </location>
</feature>
<keyword evidence="7" id="KW-1185">Reference proteome</keyword>
<dbReference type="SUPFAM" id="SSF48452">
    <property type="entry name" value="TPR-like"/>
    <property type="match status" value="1"/>
</dbReference>
<comment type="similarity">
    <text evidence="1">Belongs to the PPR family. P subfamily.</text>
</comment>
<feature type="repeat" description="PPR" evidence="4">
    <location>
        <begin position="821"/>
        <end position="855"/>
    </location>
</feature>
<dbReference type="InterPro" id="IPR057027">
    <property type="entry name" value="TPR_mt"/>
</dbReference>
<dbReference type="NCBIfam" id="TIGR00756">
    <property type="entry name" value="PPR"/>
    <property type="match status" value="12"/>
</dbReference>
<feature type="repeat" description="PPR" evidence="4">
    <location>
        <begin position="234"/>
        <end position="268"/>
    </location>
</feature>
<feature type="repeat" description="PPR" evidence="4">
    <location>
        <begin position="304"/>
        <end position="338"/>
    </location>
</feature>
<accession>A0A9Q0C6W7</accession>
<feature type="repeat" description="PPR" evidence="4">
    <location>
        <begin position="891"/>
        <end position="925"/>
    </location>
</feature>
<comment type="caution">
    <text evidence="6">The sequence shown here is derived from an EMBL/GenBank/DDBJ whole genome shotgun (WGS) entry which is preliminary data.</text>
</comment>
<sequence length="999" mass="113989">MRKATKLLSYPSTLFQLRHKSAQAKPYKTTQPDSASLYESISSIISPQNVPPSITNELIPHIIMDPKSQQGIASPTVFPNASTRGNVDRNNCPREEDVSPIVQRITEVVRSDQSGFSMEERLDELCLPCDPEIVAMVLKRCFKVCHLALRFFNWVKSRPGFYHSTETYNTMLYIAGDTKQIDLMEWLVEEMEKDGCQKDIKTWTILITHYGNAGRVGKALCTFQSMKKSGCEPDYQVYKVILAALCYAEKPELAMEFYKEMVSKNMALNLGLFQMLLNCLVELEDKECIRPVRDDMTKTMDFSENEGYVCLLKSYCIKGKVKAAQEVFGEMTKKNMVSTEAYEIFLKGLCRGGMMEEALEIINSLKINSSVSKKAYGFLIDGFLRKGDVDKAIEIFATMREAGLIPDISSYTQAMQHLFRGNRHQDAFKLFDEMLEQGIQPDTVVITALVAGYISLGKISEAWGVLKGTREKGLKLSLKAYTVMIKELCRASFPQEALKVLEEMMGLGINPSDSIINLVIGCLTKIGNSELVEKAESLRLVFNSGSVGAELGNISSNNKCAQSGAALSSDTVDEKWGINDEDVKKVCDILYFRREWSEIQKKLERENLHYTPEMVDCILRKCMRHGGVALKFFSWVAKTPNYKHNTCTYNMAIKIAGGAKDFQHMRYLYHEMRRNRCPVMANTWTIMISQYGQAGLTEMALRAFKEMKREGYQPDRSTYKYLTLFLCGKKGRKVDEAVQIFQEMTQTVSVPDKETIDTYLSMLCEVGKMEDARRSVVSLCKLGFEMQVVYSVLVKAMCRAGRIDETLALLHDIKKIGCTIDQYMYASIIHSLLRGGRDKEALDKVEEMKRVGIPCTTYVYTSLMVHFFMERNSGKALEIFRKMQEEGCELTVVTYSALIRGFMNNYMVKEAWDIFYKMKLKGPFPDFETYSMFMRSLCKARRSEDALLLIHEMLDMGIIPSAINFRTVFYGLNREGKNYLARSVLQEKWKLNRERKYLN</sequence>
<dbReference type="Pfam" id="PF13812">
    <property type="entry name" value="PPR_3"/>
    <property type="match status" value="1"/>
</dbReference>
<dbReference type="EMBL" id="JAMQYH010000005">
    <property type="protein sequence ID" value="KAJ1688390.1"/>
    <property type="molecule type" value="Genomic_DNA"/>
</dbReference>
<dbReference type="OrthoDB" id="185373at2759"/>
<dbReference type="PROSITE" id="PS51375">
    <property type="entry name" value="PPR"/>
    <property type="match status" value="15"/>
</dbReference>
<feature type="repeat" description="PPR" evidence="4">
    <location>
        <begin position="164"/>
        <end position="198"/>
    </location>
</feature>
<dbReference type="InterPro" id="IPR002885">
    <property type="entry name" value="PPR_rpt"/>
</dbReference>
<feature type="repeat" description="PPR" evidence="4">
    <location>
        <begin position="786"/>
        <end position="820"/>
    </location>
</feature>
<feature type="repeat" description="PPR" evidence="4">
    <location>
        <begin position="372"/>
        <end position="406"/>
    </location>
</feature>
<feature type="repeat" description="PPR" evidence="4">
    <location>
        <begin position="407"/>
        <end position="441"/>
    </location>
</feature>